<protein>
    <submittedName>
        <fullName evidence="7">Uncharacterized protein</fullName>
    </submittedName>
</protein>
<dbReference type="InterPro" id="IPR007593">
    <property type="entry name" value="CD225/Dispanin_fam"/>
</dbReference>
<dbReference type="AlphaFoldDB" id="A0AAW0NGQ7"/>
<evidence type="ECO:0000313" key="7">
    <source>
        <dbReference type="EMBL" id="KAK7893142.1"/>
    </source>
</evidence>
<evidence type="ECO:0000256" key="6">
    <source>
        <dbReference type="SAM" id="Phobius"/>
    </source>
</evidence>
<comment type="similarity">
    <text evidence="2">Belongs to the CD225/Dispanin family.</text>
</comment>
<accession>A0AAW0NGQ7</accession>
<keyword evidence="8" id="KW-1185">Reference proteome</keyword>
<dbReference type="PANTHER" id="PTHR13999">
    <property type="entry name" value="INTERFERON INDUCIBLE TRANSMEMBRANE PROTEIN"/>
    <property type="match status" value="1"/>
</dbReference>
<proteinExistence type="inferred from homology"/>
<comment type="subcellular location">
    <subcellularLocation>
        <location evidence="1">Membrane</location>
    </subcellularLocation>
</comment>
<comment type="caution">
    <text evidence="7">The sequence shown here is derived from an EMBL/GenBank/DDBJ whole genome shotgun (WGS) entry which is preliminary data.</text>
</comment>
<dbReference type="Proteomes" id="UP001460270">
    <property type="component" value="Unassembled WGS sequence"/>
</dbReference>
<feature type="transmembrane region" description="Helical" evidence="6">
    <location>
        <begin position="156"/>
        <end position="178"/>
    </location>
</feature>
<dbReference type="PANTHER" id="PTHR13999:SF31">
    <property type="entry name" value="IFITM1-RELATED"/>
    <property type="match status" value="1"/>
</dbReference>
<keyword evidence="3 6" id="KW-0812">Transmembrane</keyword>
<dbReference type="GO" id="GO:0005886">
    <property type="term" value="C:plasma membrane"/>
    <property type="evidence" value="ECO:0007669"/>
    <property type="project" value="TreeGrafter"/>
</dbReference>
<evidence type="ECO:0000256" key="2">
    <source>
        <dbReference type="ARBA" id="ARBA00006843"/>
    </source>
</evidence>
<keyword evidence="4 6" id="KW-1133">Transmembrane helix</keyword>
<gene>
    <name evidence="7" type="ORF">WMY93_022294</name>
</gene>
<feature type="transmembrane region" description="Helical" evidence="6">
    <location>
        <begin position="206"/>
        <end position="227"/>
    </location>
</feature>
<dbReference type="EMBL" id="JBBPFD010000016">
    <property type="protein sequence ID" value="KAK7893142.1"/>
    <property type="molecule type" value="Genomic_DNA"/>
</dbReference>
<dbReference type="Pfam" id="PF04505">
    <property type="entry name" value="CD225"/>
    <property type="match status" value="1"/>
</dbReference>
<evidence type="ECO:0000256" key="1">
    <source>
        <dbReference type="ARBA" id="ARBA00004370"/>
    </source>
</evidence>
<keyword evidence="5 6" id="KW-0472">Membrane</keyword>
<sequence length="229" mass="25981">MSVPSDSLPLQQNMYFSDGEHAVTVHQQTRVYVDREMPKDHFIWSLICCLLQPSVPGICCSHFLCQGSRQEACPPFESIQRKQKPKLRATNKNSSNFLLSSSHLDQRQKNNSYKMSVPSDSLPLQQNMYFSDGEHAVTVHQQTRVYVDREMPKDHFIWSLICCIYYNPLCLGFAALIYSVKARDRKVVGDIEGARSYGSTAHTLNFISTGIFFLSILIGIILIALLVSQ</sequence>
<evidence type="ECO:0000256" key="5">
    <source>
        <dbReference type="ARBA" id="ARBA00023136"/>
    </source>
</evidence>
<name>A0AAW0NGQ7_9GOBI</name>
<organism evidence="7 8">
    <name type="scientific">Mugilogobius chulae</name>
    <name type="common">yellowstripe goby</name>
    <dbReference type="NCBI Taxonomy" id="88201"/>
    <lineage>
        <taxon>Eukaryota</taxon>
        <taxon>Metazoa</taxon>
        <taxon>Chordata</taxon>
        <taxon>Craniata</taxon>
        <taxon>Vertebrata</taxon>
        <taxon>Euteleostomi</taxon>
        <taxon>Actinopterygii</taxon>
        <taxon>Neopterygii</taxon>
        <taxon>Teleostei</taxon>
        <taxon>Neoteleostei</taxon>
        <taxon>Acanthomorphata</taxon>
        <taxon>Gobiaria</taxon>
        <taxon>Gobiiformes</taxon>
        <taxon>Gobioidei</taxon>
        <taxon>Gobiidae</taxon>
        <taxon>Gobionellinae</taxon>
        <taxon>Mugilogobius</taxon>
    </lineage>
</organism>
<evidence type="ECO:0000313" key="8">
    <source>
        <dbReference type="Proteomes" id="UP001460270"/>
    </source>
</evidence>
<evidence type="ECO:0000256" key="3">
    <source>
        <dbReference type="ARBA" id="ARBA00022692"/>
    </source>
</evidence>
<evidence type="ECO:0000256" key="4">
    <source>
        <dbReference type="ARBA" id="ARBA00022989"/>
    </source>
</evidence>
<reference evidence="8" key="1">
    <citation type="submission" date="2024-04" db="EMBL/GenBank/DDBJ databases">
        <title>Salinicola lusitanus LLJ914,a marine bacterium isolated from the Okinawa Trough.</title>
        <authorList>
            <person name="Li J."/>
        </authorList>
    </citation>
    <scope>NUCLEOTIDE SEQUENCE [LARGE SCALE GENOMIC DNA]</scope>
</reference>
<dbReference type="InterPro" id="IPR051517">
    <property type="entry name" value="IFITM_antiviral_protein"/>
</dbReference>